<dbReference type="InterPro" id="IPR037818">
    <property type="entry name" value="TAF8"/>
</dbReference>
<evidence type="ECO:0000256" key="1">
    <source>
        <dbReference type="ARBA" id="ARBA00004123"/>
    </source>
</evidence>
<dbReference type="InterPro" id="IPR009072">
    <property type="entry name" value="Histone-fold"/>
</dbReference>
<evidence type="ECO:0000256" key="5">
    <source>
        <dbReference type="ARBA" id="ARBA00023163"/>
    </source>
</evidence>
<reference evidence="9 10" key="1">
    <citation type="submission" date="2024-02" db="EMBL/GenBank/DDBJ databases">
        <authorList>
            <person name="Vignale AGUSTIN F."/>
            <person name="Sosa J E."/>
            <person name="Modenutti C."/>
        </authorList>
    </citation>
    <scope>NUCLEOTIDE SEQUENCE [LARGE SCALE GENOMIC DNA]</scope>
</reference>
<gene>
    <name evidence="9" type="ORF">ILEXP_LOCUS31954</name>
</gene>
<evidence type="ECO:0000313" key="10">
    <source>
        <dbReference type="Proteomes" id="UP001642360"/>
    </source>
</evidence>
<sequence>MSDGGGESVRDSEHSTTTTTTKSKSDDFAQSIARIGVAQVCESAGFQSFQQSALDTFSDVAVRYIREIGKTANHYASLAGRTDCNMFDIIQGLEDLGSVQGFSGNSDVNHCLYHSGTVKEIVQYVGTAEEIPFAYSIPRFPVVKERKPSLSFEQVGEMPPGDHIPTWLPVFPDPETYTNLPSGNVRGVESQGDRIEKASGHRKVEPSLLNLQQRLASNGPEAPLAADPADAAKAKRAFDTNPFLAVPLQYGEKVVSSVVLPDRLRDEAVVQNNKHRVVENHASVLETFAPVIEAVKSGISDSEGGMKKVLLGRKPTLQFKFGTSKKFLGGAMNLRIEGAQRVDSSFVNDNGKDDKKRRAEQILKKSMEDPQELSQL</sequence>
<keyword evidence="6" id="KW-0539">Nucleus</keyword>
<evidence type="ECO:0000313" key="9">
    <source>
        <dbReference type="EMBL" id="CAK9162996.1"/>
    </source>
</evidence>
<dbReference type="SUPFAM" id="SSF47113">
    <property type="entry name" value="Histone-fold"/>
    <property type="match status" value="1"/>
</dbReference>
<dbReference type="AlphaFoldDB" id="A0ABC8T0N0"/>
<comment type="similarity">
    <text evidence="2">Belongs to the TAF8 family.</text>
</comment>
<dbReference type="Pfam" id="PF10406">
    <property type="entry name" value="TAF8_C"/>
    <property type="match status" value="1"/>
</dbReference>
<evidence type="ECO:0000256" key="6">
    <source>
        <dbReference type="ARBA" id="ARBA00023242"/>
    </source>
</evidence>
<dbReference type="InterPro" id="IPR006565">
    <property type="entry name" value="BTP"/>
</dbReference>
<evidence type="ECO:0000256" key="7">
    <source>
        <dbReference type="SAM" id="MobiDB-lite"/>
    </source>
</evidence>
<comment type="subcellular location">
    <subcellularLocation>
        <location evidence="1">Nucleus</location>
    </subcellularLocation>
</comment>
<dbReference type="Gene3D" id="1.10.20.10">
    <property type="entry name" value="Histone, subunit A"/>
    <property type="match status" value="1"/>
</dbReference>
<keyword evidence="10" id="KW-1185">Reference proteome</keyword>
<feature type="domain" description="Bromodomain associated" evidence="8">
    <location>
        <begin position="26"/>
        <end position="102"/>
    </location>
</feature>
<organism evidence="9 10">
    <name type="scientific">Ilex paraguariensis</name>
    <name type="common">yerba mate</name>
    <dbReference type="NCBI Taxonomy" id="185542"/>
    <lineage>
        <taxon>Eukaryota</taxon>
        <taxon>Viridiplantae</taxon>
        <taxon>Streptophyta</taxon>
        <taxon>Embryophyta</taxon>
        <taxon>Tracheophyta</taxon>
        <taxon>Spermatophyta</taxon>
        <taxon>Magnoliopsida</taxon>
        <taxon>eudicotyledons</taxon>
        <taxon>Gunneridae</taxon>
        <taxon>Pentapetalae</taxon>
        <taxon>asterids</taxon>
        <taxon>campanulids</taxon>
        <taxon>Aquifoliales</taxon>
        <taxon>Aquifoliaceae</taxon>
        <taxon>Ilex</taxon>
    </lineage>
</organism>
<protein>
    <recommendedName>
        <fullName evidence="3">Transcription initiation factor TFIID subunit 8</fullName>
    </recommendedName>
</protein>
<comment type="caution">
    <text evidence="9">The sequence shown here is derived from an EMBL/GenBank/DDBJ whole genome shotgun (WGS) entry which is preliminary data.</text>
</comment>
<keyword evidence="5" id="KW-0804">Transcription</keyword>
<dbReference type="Proteomes" id="UP001642360">
    <property type="component" value="Unassembled WGS sequence"/>
</dbReference>
<evidence type="ECO:0000256" key="2">
    <source>
        <dbReference type="ARBA" id="ARBA00008767"/>
    </source>
</evidence>
<name>A0ABC8T0N0_9AQUA</name>
<evidence type="ECO:0000259" key="8">
    <source>
        <dbReference type="SMART" id="SM00576"/>
    </source>
</evidence>
<dbReference type="PANTHER" id="PTHR46338">
    <property type="entry name" value="TRANSCRIPTION INITIATION FACTOR TFIID SUBUNIT 8"/>
    <property type="match status" value="1"/>
</dbReference>
<dbReference type="PANTHER" id="PTHR46338:SF19">
    <property type="entry name" value="TRANSCRIPTION INITIATION FACTOR TFIID SUBUNIT 8"/>
    <property type="match status" value="1"/>
</dbReference>
<dbReference type="EMBL" id="CAUOFW020003947">
    <property type="protein sequence ID" value="CAK9162996.1"/>
    <property type="molecule type" value="Genomic_DNA"/>
</dbReference>
<dbReference type="InterPro" id="IPR019473">
    <property type="entry name" value="TFIID_su8_C"/>
</dbReference>
<dbReference type="Pfam" id="PF07524">
    <property type="entry name" value="Bromo_TP"/>
    <property type="match status" value="1"/>
</dbReference>
<accession>A0ABC8T0N0</accession>
<dbReference type="CDD" id="cd08049">
    <property type="entry name" value="TAF8"/>
    <property type="match status" value="1"/>
</dbReference>
<dbReference type="SMART" id="SM00576">
    <property type="entry name" value="BTP"/>
    <property type="match status" value="1"/>
</dbReference>
<proteinExistence type="inferred from homology"/>
<dbReference type="GO" id="GO:0005634">
    <property type="term" value="C:nucleus"/>
    <property type="evidence" value="ECO:0007669"/>
    <property type="project" value="UniProtKB-SubCell"/>
</dbReference>
<feature type="region of interest" description="Disordered" evidence="7">
    <location>
        <begin position="1"/>
        <end position="24"/>
    </location>
</feature>
<evidence type="ECO:0000256" key="4">
    <source>
        <dbReference type="ARBA" id="ARBA00023015"/>
    </source>
</evidence>
<evidence type="ECO:0000256" key="3">
    <source>
        <dbReference type="ARBA" id="ARBA00017307"/>
    </source>
</evidence>
<keyword evidence="4" id="KW-0805">Transcription regulation</keyword>